<dbReference type="PANTHER" id="PTHR34611">
    <property type="match status" value="1"/>
</dbReference>
<dbReference type="OrthoDB" id="6463761at2759"/>
<feature type="compositionally biased region" description="Polar residues" evidence="2">
    <location>
        <begin position="347"/>
        <end position="358"/>
    </location>
</feature>
<comment type="similarity">
    <text evidence="1">Belongs to the Rpn/YhgA-like nuclease family.</text>
</comment>
<name>A0A1Y3AVV9_EURMA</name>
<evidence type="ECO:0000256" key="1">
    <source>
        <dbReference type="ARBA" id="ARBA00009787"/>
    </source>
</evidence>
<dbReference type="Pfam" id="PF04754">
    <property type="entry name" value="Transposase_31"/>
    <property type="match status" value="1"/>
</dbReference>
<sequence>SLKEFSLQDFRGGSVWYAKAERPGAIAVDEDGGVFIAEGGDDDAGAKCWDTIMKTTPTAHDALFKQFLTHPETARDFLEVHLPPALRQACDLNTLRLESSSFVEDDLRAYYSDVLYSLKAGQGDGYIYALIEHQSSPDKQMAFRLMRYAIAAMQRHLAAGNEQLPLVIPILFYHGQVTPYPYSMSWLQAFSDPALASQLYGGDFPLVDVTVIPDDKIMQHRRVAILELLQKHVRQRDLAELLEQLVTLLLAGYTTNEQLTSLMNYMLLVGETRNPGELLSTLASRVPEHEDTLMTIAEKLRLEGEQRGLQKGMLLGEEKGRQEGVLEGKLAVARAMLASGLDRDSTRPNSLPQKTPLQPSDALRLGGSGVSMSGWGRQHTLCRKHCDRRCGCYRQERMIAVGRCVFTKVLRWKIETAMFKPAMIKQVLIDICCRDKPVSIEGEVSYSQDGQPGA</sequence>
<dbReference type="InterPro" id="IPR051699">
    <property type="entry name" value="Rpn/YhgA-like_nuclease"/>
</dbReference>
<dbReference type="InterPro" id="IPR006842">
    <property type="entry name" value="Transposase_31"/>
</dbReference>
<evidence type="ECO:0000256" key="2">
    <source>
        <dbReference type="SAM" id="MobiDB-lite"/>
    </source>
</evidence>
<dbReference type="PANTHER" id="PTHR34611:SF4">
    <property type="entry name" value="RECOMBINATION-PROMOTING NUCLEASE PSLT051"/>
    <property type="match status" value="1"/>
</dbReference>
<comment type="caution">
    <text evidence="4">The sequence shown here is derived from an EMBL/GenBank/DDBJ whole genome shotgun (WGS) entry which is preliminary data.</text>
</comment>
<organism evidence="4 5">
    <name type="scientific">Euroglyphus maynei</name>
    <name type="common">Mayne's house dust mite</name>
    <dbReference type="NCBI Taxonomy" id="6958"/>
    <lineage>
        <taxon>Eukaryota</taxon>
        <taxon>Metazoa</taxon>
        <taxon>Ecdysozoa</taxon>
        <taxon>Arthropoda</taxon>
        <taxon>Chelicerata</taxon>
        <taxon>Arachnida</taxon>
        <taxon>Acari</taxon>
        <taxon>Acariformes</taxon>
        <taxon>Sarcoptiformes</taxon>
        <taxon>Astigmata</taxon>
        <taxon>Psoroptidia</taxon>
        <taxon>Analgoidea</taxon>
        <taxon>Pyroglyphidae</taxon>
        <taxon>Pyroglyphinae</taxon>
        <taxon>Euroglyphus</taxon>
    </lineage>
</organism>
<dbReference type="GO" id="GO:0006310">
    <property type="term" value="P:DNA recombination"/>
    <property type="evidence" value="ECO:0007669"/>
    <property type="project" value="TreeGrafter"/>
</dbReference>
<dbReference type="GO" id="GO:1990238">
    <property type="term" value="F:double-stranded DNA endonuclease activity"/>
    <property type="evidence" value="ECO:0007669"/>
    <property type="project" value="TreeGrafter"/>
</dbReference>
<evidence type="ECO:0000313" key="5">
    <source>
        <dbReference type="Proteomes" id="UP000194236"/>
    </source>
</evidence>
<evidence type="ECO:0000259" key="3">
    <source>
        <dbReference type="Pfam" id="PF04754"/>
    </source>
</evidence>
<dbReference type="NCBIfam" id="TIGR01784">
    <property type="entry name" value="T_den_put_tspse"/>
    <property type="match status" value="1"/>
</dbReference>
<feature type="domain" description="Transposase (putative) YhgA-like" evidence="3">
    <location>
        <begin position="59"/>
        <end position="259"/>
    </location>
</feature>
<keyword evidence="5" id="KW-1185">Reference proteome</keyword>
<dbReference type="EMBL" id="MUJZ01057789">
    <property type="protein sequence ID" value="OTF72127.1"/>
    <property type="molecule type" value="Genomic_DNA"/>
</dbReference>
<accession>A0A1Y3AVV9</accession>
<dbReference type="AlphaFoldDB" id="A0A1Y3AVV9"/>
<protein>
    <recommendedName>
        <fullName evidence="3">Transposase (putative) YhgA-like domain-containing protein</fullName>
    </recommendedName>
</protein>
<dbReference type="InterPro" id="IPR010106">
    <property type="entry name" value="RpnA"/>
</dbReference>
<proteinExistence type="inferred from homology"/>
<dbReference type="Proteomes" id="UP000194236">
    <property type="component" value="Unassembled WGS sequence"/>
</dbReference>
<feature type="region of interest" description="Disordered" evidence="2">
    <location>
        <begin position="341"/>
        <end position="364"/>
    </location>
</feature>
<feature type="non-terminal residue" evidence="4">
    <location>
        <position position="1"/>
    </location>
</feature>
<gene>
    <name evidence="4" type="ORF">BLA29_003985</name>
</gene>
<evidence type="ECO:0000313" key="4">
    <source>
        <dbReference type="EMBL" id="OTF72127.1"/>
    </source>
</evidence>
<reference evidence="4 5" key="1">
    <citation type="submission" date="2017-03" db="EMBL/GenBank/DDBJ databases">
        <title>Genome Survey of Euroglyphus maynei.</title>
        <authorList>
            <person name="Arlian L.G."/>
            <person name="Morgan M.S."/>
            <person name="Rider S.D."/>
        </authorList>
    </citation>
    <scope>NUCLEOTIDE SEQUENCE [LARGE SCALE GENOMIC DNA]</scope>
    <source>
        <strain evidence="4">Arlian Lab</strain>
        <tissue evidence="4">Whole body</tissue>
    </source>
</reference>